<organism evidence="1 2">
    <name type="scientific">candidate division WOR-3 bacterium</name>
    <dbReference type="NCBI Taxonomy" id="2052148"/>
    <lineage>
        <taxon>Bacteria</taxon>
        <taxon>Bacteria division WOR-3</taxon>
    </lineage>
</organism>
<name>A0A937XI17_UNCW3</name>
<dbReference type="AlphaFoldDB" id="A0A937XI17"/>
<comment type="caution">
    <text evidence="1">The sequence shown here is derived from an EMBL/GenBank/DDBJ whole genome shotgun (WGS) entry which is preliminary data.</text>
</comment>
<evidence type="ECO:0000313" key="1">
    <source>
        <dbReference type="EMBL" id="MBM3332416.1"/>
    </source>
</evidence>
<reference evidence="1" key="1">
    <citation type="submission" date="2019-03" db="EMBL/GenBank/DDBJ databases">
        <title>Lake Tanganyika Metagenome-Assembled Genomes (MAGs).</title>
        <authorList>
            <person name="Tran P."/>
        </authorList>
    </citation>
    <scope>NUCLEOTIDE SEQUENCE</scope>
    <source>
        <strain evidence="1">K_DeepCast_150m_m2_040</strain>
    </source>
</reference>
<gene>
    <name evidence="1" type="ORF">FJY68_11315</name>
</gene>
<protein>
    <submittedName>
        <fullName evidence="1">Uncharacterized protein</fullName>
    </submittedName>
</protein>
<sequence>MENGVQELAAVVLEPAQTRFAPSVGQALGATAISDAELNSTPTAVVRLWAGTRPGVMAQKRPPQRAPAVNVMALESRVADSTYE</sequence>
<dbReference type="EMBL" id="VGIR01000084">
    <property type="protein sequence ID" value="MBM3332416.1"/>
    <property type="molecule type" value="Genomic_DNA"/>
</dbReference>
<evidence type="ECO:0000313" key="2">
    <source>
        <dbReference type="Proteomes" id="UP000779900"/>
    </source>
</evidence>
<proteinExistence type="predicted"/>
<dbReference type="Proteomes" id="UP000779900">
    <property type="component" value="Unassembled WGS sequence"/>
</dbReference>
<accession>A0A937XI17</accession>